<name>A0A9P4M8K5_9PEZI</name>
<accession>A0A9P4M8K5</accession>
<reference evidence="3" key="1">
    <citation type="journal article" date="2020" name="Stud. Mycol.">
        <title>101 Dothideomycetes genomes: a test case for predicting lifestyles and emergence of pathogens.</title>
        <authorList>
            <person name="Haridas S."/>
            <person name="Albert R."/>
            <person name="Binder M."/>
            <person name="Bloem J."/>
            <person name="Labutti K."/>
            <person name="Salamov A."/>
            <person name="Andreopoulos B."/>
            <person name="Baker S."/>
            <person name="Barry K."/>
            <person name="Bills G."/>
            <person name="Bluhm B."/>
            <person name="Cannon C."/>
            <person name="Castanera R."/>
            <person name="Culley D."/>
            <person name="Daum C."/>
            <person name="Ezra D."/>
            <person name="Gonzalez J."/>
            <person name="Henrissat B."/>
            <person name="Kuo A."/>
            <person name="Liang C."/>
            <person name="Lipzen A."/>
            <person name="Lutzoni F."/>
            <person name="Magnuson J."/>
            <person name="Mondo S."/>
            <person name="Nolan M."/>
            <person name="Ohm R."/>
            <person name="Pangilinan J."/>
            <person name="Park H.-J."/>
            <person name="Ramirez L."/>
            <person name="Alfaro M."/>
            <person name="Sun H."/>
            <person name="Tritt A."/>
            <person name="Yoshinaga Y."/>
            <person name="Zwiers L.-H."/>
            <person name="Turgeon B."/>
            <person name="Goodwin S."/>
            <person name="Spatafora J."/>
            <person name="Crous P."/>
            <person name="Grigoriev I."/>
        </authorList>
    </citation>
    <scope>NUCLEOTIDE SEQUENCE</scope>
    <source>
        <strain evidence="3">CBS 133067</strain>
    </source>
</reference>
<evidence type="ECO:0000259" key="2">
    <source>
        <dbReference type="Pfam" id="PF14420"/>
    </source>
</evidence>
<dbReference type="PANTHER" id="PTHR38788:SF3">
    <property type="entry name" value="CLR5 DOMAIN-CONTAINING PROTEIN"/>
    <property type="match status" value="1"/>
</dbReference>
<keyword evidence="4" id="KW-1185">Reference proteome</keyword>
<feature type="compositionally biased region" description="Polar residues" evidence="1">
    <location>
        <begin position="641"/>
        <end position="651"/>
    </location>
</feature>
<dbReference type="Pfam" id="PF14420">
    <property type="entry name" value="Clr5"/>
    <property type="match status" value="1"/>
</dbReference>
<sequence>MAQSLRWVPQDSKPRAPRISNDEWNRHKDELCNLYRIKTLQEVMVHMSAVYGFHATQRQYVSQFEKWGIRKYSKASEASFTSLRMFPSSTTGLSDAETLHTIKVETRSLKRGLPSFSNSYTDDVHDRSDTIKKKHRFLDGYRNDFLPKTTSKTRITSEELMGNVNANLEKDRDVPLKRVEAWAEGRPLFHIHARGNVIYQTGLPPLDQALVKADLRNLKHAAEFNHTLGYGTRAFDLYDKIIYLLQNSDASPVWEWTWAFTGYIQSAIKFRCDLGKDKVEAARTLLEAAINDLHGNDSLAPIYILKSLLMDMTKAIPKAVPEKPEELLSSPKPDITGDALIKYLPDHDRSMDLWTYTSWELQAKRQLLDKDDVSYRIKFLAEDAAMKDRLIYRLPGPFELEFGVMKNPCLRSCIRWCYHTLAELRCDTDKLTDEFSAAVAAADFDGGNEQIVTFALLCLKWHAEQLGSPEWSYPAVECLSWIANAELWMGISAYKVLRTVVEMLFTFKPESYEQWINAANSWMGFESLHSKYKDALDYVNQSAAALMRQNDTYLARLFLDTFATLHVTIKSESETVRRRVEVDKPPQRLHVREAHSLLEYTARFPNANATHQGGEEEGLGPVSSTTTSTNTAARALPPLGTSPQSEGSESFRQLKSIRDRMQLSRPAGNESSTPSKVFKSGSTDTNFVSWISHLCGSFQSSLSLSSPRT</sequence>
<evidence type="ECO:0000256" key="1">
    <source>
        <dbReference type="SAM" id="MobiDB-lite"/>
    </source>
</evidence>
<organism evidence="3 4">
    <name type="scientific">Rhizodiscina lignyota</name>
    <dbReference type="NCBI Taxonomy" id="1504668"/>
    <lineage>
        <taxon>Eukaryota</taxon>
        <taxon>Fungi</taxon>
        <taxon>Dikarya</taxon>
        <taxon>Ascomycota</taxon>
        <taxon>Pezizomycotina</taxon>
        <taxon>Dothideomycetes</taxon>
        <taxon>Pleosporomycetidae</taxon>
        <taxon>Aulographales</taxon>
        <taxon>Rhizodiscinaceae</taxon>
        <taxon>Rhizodiscina</taxon>
    </lineage>
</organism>
<dbReference type="InterPro" id="IPR025676">
    <property type="entry name" value="Clr5_dom"/>
</dbReference>
<dbReference type="Proteomes" id="UP000799772">
    <property type="component" value="Unassembled WGS sequence"/>
</dbReference>
<comment type="caution">
    <text evidence="3">The sequence shown here is derived from an EMBL/GenBank/DDBJ whole genome shotgun (WGS) entry which is preliminary data.</text>
</comment>
<feature type="domain" description="Clr5" evidence="2">
    <location>
        <begin position="21"/>
        <end position="71"/>
    </location>
</feature>
<protein>
    <recommendedName>
        <fullName evidence="2">Clr5 domain-containing protein</fullName>
    </recommendedName>
</protein>
<evidence type="ECO:0000313" key="3">
    <source>
        <dbReference type="EMBL" id="KAF2101140.1"/>
    </source>
</evidence>
<dbReference type="EMBL" id="ML978124">
    <property type="protein sequence ID" value="KAF2101140.1"/>
    <property type="molecule type" value="Genomic_DNA"/>
</dbReference>
<proteinExistence type="predicted"/>
<evidence type="ECO:0000313" key="4">
    <source>
        <dbReference type="Proteomes" id="UP000799772"/>
    </source>
</evidence>
<dbReference type="AlphaFoldDB" id="A0A9P4M8K5"/>
<feature type="region of interest" description="Disordered" evidence="1">
    <location>
        <begin position="1"/>
        <end position="21"/>
    </location>
</feature>
<gene>
    <name evidence="3" type="ORF">NA57DRAFT_74726</name>
</gene>
<dbReference type="PANTHER" id="PTHR38788">
    <property type="entry name" value="CLR5 DOMAIN-CONTAINING PROTEIN"/>
    <property type="match status" value="1"/>
</dbReference>
<dbReference type="OrthoDB" id="5083163at2759"/>
<feature type="region of interest" description="Disordered" evidence="1">
    <location>
        <begin position="608"/>
        <end position="651"/>
    </location>
</feature>